<protein>
    <submittedName>
        <fullName evidence="1">Uncharacterized protein</fullName>
    </submittedName>
</protein>
<name>A0A1N6T5V1_9RHOO</name>
<organism evidence="1 2">
    <name type="scientific">Aromatoleum tolulyticum</name>
    <dbReference type="NCBI Taxonomy" id="34027"/>
    <lineage>
        <taxon>Bacteria</taxon>
        <taxon>Pseudomonadati</taxon>
        <taxon>Pseudomonadota</taxon>
        <taxon>Betaproteobacteria</taxon>
        <taxon>Rhodocyclales</taxon>
        <taxon>Rhodocyclaceae</taxon>
        <taxon>Aromatoleum</taxon>
    </lineage>
</organism>
<keyword evidence="2" id="KW-1185">Reference proteome</keyword>
<evidence type="ECO:0000313" key="1">
    <source>
        <dbReference type="EMBL" id="SIQ48785.1"/>
    </source>
</evidence>
<dbReference type="EMBL" id="FTMD01000004">
    <property type="protein sequence ID" value="SIQ48785.1"/>
    <property type="molecule type" value="Genomic_DNA"/>
</dbReference>
<reference evidence="2" key="1">
    <citation type="submission" date="2017-01" db="EMBL/GenBank/DDBJ databases">
        <authorList>
            <person name="Varghese N."/>
            <person name="Submissions S."/>
        </authorList>
    </citation>
    <scope>NUCLEOTIDE SEQUENCE [LARGE SCALE GENOMIC DNA]</scope>
    <source>
        <strain evidence="2">ATCC 51758</strain>
    </source>
</reference>
<dbReference type="Proteomes" id="UP000186819">
    <property type="component" value="Unassembled WGS sequence"/>
</dbReference>
<proteinExistence type="predicted"/>
<dbReference type="AlphaFoldDB" id="A0A1N6T5V1"/>
<evidence type="ECO:0000313" key="2">
    <source>
        <dbReference type="Proteomes" id="UP000186819"/>
    </source>
</evidence>
<dbReference type="OrthoDB" id="7041783at2"/>
<sequence length="328" mass="36401">MANLHFANFVCRSDKQVFLDFAEVIVPAIEKGAVRKYGDSQYILKDCAVINLASKADVPDIVLAGRIIHNTVLVREQHLVDGEIVKDRTSLPSAPSAIFVLMFDTHRLIYAPETKGAPSLQALRATIHRAIRDRWNAYLREKKAEIEKSTEKQITLKQLREDEPEPKLTILPLSNESSIEKFLEGFSVLRQVKLELVKPNDEIDSMEWLKATREIGGDFGASDTSVTYANTTGLNIEGAATRIAEMTENGNTDVSLRGLDSNGDQLTGNNDHFKITIPAENIPTDIKTATPKLVSIFREKVAEGLIYVPTVTAGVKSKLRRIGEFLSL</sequence>
<accession>A0A1N6T5V1</accession>
<gene>
    <name evidence="1" type="ORF">SAMN05421829_104339</name>
</gene>
<dbReference type="RefSeq" id="WP_076601669.1">
    <property type="nucleotide sequence ID" value="NZ_FTMD01000004.1"/>
</dbReference>